<dbReference type="Proteomes" id="UP001148313">
    <property type="component" value="Unassembled WGS sequence"/>
</dbReference>
<feature type="domain" description="DOT1" evidence="1">
    <location>
        <begin position="63"/>
        <end position="118"/>
    </location>
</feature>
<comment type="caution">
    <text evidence="2">The sequence shown here is derived from an EMBL/GenBank/DDBJ whole genome shotgun (WGS) entry which is preliminary data.</text>
</comment>
<dbReference type="RefSeq" id="WP_271088843.1">
    <property type="nucleotide sequence ID" value="NZ_JAPJZH010000004.1"/>
</dbReference>
<evidence type="ECO:0000313" key="3">
    <source>
        <dbReference type="Proteomes" id="UP001148313"/>
    </source>
</evidence>
<dbReference type="GO" id="GO:0008168">
    <property type="term" value="F:methyltransferase activity"/>
    <property type="evidence" value="ECO:0007669"/>
    <property type="project" value="UniProtKB-KW"/>
</dbReference>
<proteinExistence type="predicted"/>
<dbReference type="GO" id="GO:0032259">
    <property type="term" value="P:methylation"/>
    <property type="evidence" value="ECO:0007669"/>
    <property type="project" value="UniProtKB-KW"/>
</dbReference>
<dbReference type="InterPro" id="IPR025789">
    <property type="entry name" value="DOT1_dom"/>
</dbReference>
<dbReference type="Pfam" id="PF08123">
    <property type="entry name" value="DOT1"/>
    <property type="match status" value="1"/>
</dbReference>
<dbReference type="EMBL" id="JAPJZH010000004">
    <property type="protein sequence ID" value="MDA4845235.1"/>
    <property type="molecule type" value="Genomic_DNA"/>
</dbReference>
<keyword evidence="3" id="KW-1185">Reference proteome</keyword>
<evidence type="ECO:0000259" key="1">
    <source>
        <dbReference type="Pfam" id="PF08123"/>
    </source>
</evidence>
<protein>
    <submittedName>
        <fullName evidence="2">Class I SAM-dependent methyltransferase</fullName>
    </submittedName>
</protein>
<dbReference type="SUPFAM" id="SSF53335">
    <property type="entry name" value="S-adenosyl-L-methionine-dependent methyltransferases"/>
    <property type="match status" value="1"/>
</dbReference>
<dbReference type="InterPro" id="IPR029063">
    <property type="entry name" value="SAM-dependent_MTases_sf"/>
</dbReference>
<accession>A0ABT4VM53</accession>
<dbReference type="Gene3D" id="3.40.50.150">
    <property type="entry name" value="Vaccinia Virus protein VP39"/>
    <property type="match status" value="1"/>
</dbReference>
<keyword evidence="2" id="KW-0808">Transferase</keyword>
<evidence type="ECO:0000313" key="2">
    <source>
        <dbReference type="EMBL" id="MDA4845235.1"/>
    </source>
</evidence>
<organism evidence="2 3">
    <name type="scientific">Hoeflea poritis</name>
    <dbReference type="NCBI Taxonomy" id="2993659"/>
    <lineage>
        <taxon>Bacteria</taxon>
        <taxon>Pseudomonadati</taxon>
        <taxon>Pseudomonadota</taxon>
        <taxon>Alphaproteobacteria</taxon>
        <taxon>Hyphomicrobiales</taxon>
        <taxon>Rhizobiaceae</taxon>
        <taxon>Hoeflea</taxon>
    </lineage>
</organism>
<dbReference type="CDD" id="cd02440">
    <property type="entry name" value="AdoMet_MTases"/>
    <property type="match status" value="1"/>
</dbReference>
<name>A0ABT4VM53_9HYPH</name>
<sequence length="231" mass="25939">MGRLWDVYLRRGLISSICTGLQTLRGKLFDLRQGVHTTKLVRIETLITDWRECHDYFPTEAATFARLIKTANITPAQESFMDIGSGMGRILMLAHEMGFREVQGVEISESLNAIAGNNLARCVKGDAPIKLMQGDAATIEMPQSVSVFYLYNPCKGSRLRQTMANIRVSIAQRPRQAWVLFNNTAHIKDLEEELDWLVPHARFTAEHECAVYNVRLPGVKGDREGQTSSTA</sequence>
<gene>
    <name evidence="2" type="ORF">OOZ53_07730</name>
</gene>
<keyword evidence="2" id="KW-0489">Methyltransferase</keyword>
<reference evidence="2" key="1">
    <citation type="submission" date="2022-11" db="EMBL/GenBank/DDBJ databases">
        <title>Hoeflea poritis sp. nov., isolated from scleractinian coral Porites lutea.</title>
        <authorList>
            <person name="Zhang G."/>
            <person name="Wei Q."/>
            <person name="Cai L."/>
        </authorList>
    </citation>
    <scope>NUCLEOTIDE SEQUENCE</scope>
    <source>
        <strain evidence="2">E7-10</strain>
    </source>
</reference>